<reference evidence="1" key="2">
    <citation type="journal article" date="2015" name="Fish Shellfish Immunol.">
        <title>Early steps in the European eel (Anguilla anguilla)-Vibrio vulnificus interaction in the gills: Role of the RtxA13 toxin.</title>
        <authorList>
            <person name="Callol A."/>
            <person name="Pajuelo D."/>
            <person name="Ebbesson L."/>
            <person name="Teles M."/>
            <person name="MacKenzie S."/>
            <person name="Amaro C."/>
        </authorList>
    </citation>
    <scope>NUCLEOTIDE SEQUENCE</scope>
</reference>
<dbReference type="AlphaFoldDB" id="A0A0E9PU46"/>
<dbReference type="EMBL" id="GBXM01100800">
    <property type="protein sequence ID" value="JAH07777.1"/>
    <property type="molecule type" value="Transcribed_RNA"/>
</dbReference>
<reference evidence="1" key="1">
    <citation type="submission" date="2014-11" db="EMBL/GenBank/DDBJ databases">
        <authorList>
            <person name="Amaro Gonzalez C."/>
        </authorList>
    </citation>
    <scope>NUCLEOTIDE SEQUENCE</scope>
</reference>
<sequence>MCVKILIHINILKLLLPVNSNSELHTEKFFFTSTTYSMYWPI</sequence>
<name>A0A0E9PU46_ANGAN</name>
<organism evidence="1">
    <name type="scientific">Anguilla anguilla</name>
    <name type="common">European freshwater eel</name>
    <name type="synonym">Muraena anguilla</name>
    <dbReference type="NCBI Taxonomy" id="7936"/>
    <lineage>
        <taxon>Eukaryota</taxon>
        <taxon>Metazoa</taxon>
        <taxon>Chordata</taxon>
        <taxon>Craniata</taxon>
        <taxon>Vertebrata</taxon>
        <taxon>Euteleostomi</taxon>
        <taxon>Actinopterygii</taxon>
        <taxon>Neopterygii</taxon>
        <taxon>Teleostei</taxon>
        <taxon>Anguilliformes</taxon>
        <taxon>Anguillidae</taxon>
        <taxon>Anguilla</taxon>
    </lineage>
</organism>
<proteinExistence type="predicted"/>
<evidence type="ECO:0000313" key="1">
    <source>
        <dbReference type="EMBL" id="JAH07777.1"/>
    </source>
</evidence>
<protein>
    <submittedName>
        <fullName evidence="1">Uncharacterized protein</fullName>
    </submittedName>
</protein>
<accession>A0A0E9PU46</accession>